<dbReference type="Proteomes" id="UP000054279">
    <property type="component" value="Unassembled WGS sequence"/>
</dbReference>
<dbReference type="EMBL" id="KN837135">
    <property type="protein sequence ID" value="KIJ41620.1"/>
    <property type="molecule type" value="Genomic_DNA"/>
</dbReference>
<evidence type="ECO:0000313" key="3">
    <source>
        <dbReference type="Proteomes" id="UP000054279"/>
    </source>
</evidence>
<sequence length="186" mass="20105">MSTRSGHSYGKSCSRRSMSVGAPPPSYNLTTLAELSGLLRNNHNNTIQSEGNTGEAVQGMGEGTRKDGEYISITRSASPTQGSTVKIPPSITSRDADSMPPVVDCMRSNTNNEFPVNNSLNNTNTYIPPPANAVIVEMKIPVIDGEIQQHMLVDSESMNTGQLNSSYADMVRVNTAQMGQQQIKER</sequence>
<protein>
    <submittedName>
        <fullName evidence="2">Unplaced genomic scaffold SPHSTscaffold_60, whole genome shotgun sequence</fullName>
    </submittedName>
</protein>
<proteinExistence type="predicted"/>
<name>A0A0C9VT01_SPHS4</name>
<feature type="region of interest" description="Disordered" evidence="1">
    <location>
        <begin position="1"/>
        <end position="25"/>
    </location>
</feature>
<gene>
    <name evidence="2" type="ORF">M422DRAFT_255237</name>
</gene>
<feature type="region of interest" description="Disordered" evidence="1">
    <location>
        <begin position="77"/>
        <end position="100"/>
    </location>
</feature>
<dbReference type="AlphaFoldDB" id="A0A0C9VT01"/>
<organism evidence="2 3">
    <name type="scientific">Sphaerobolus stellatus (strain SS14)</name>
    <dbReference type="NCBI Taxonomy" id="990650"/>
    <lineage>
        <taxon>Eukaryota</taxon>
        <taxon>Fungi</taxon>
        <taxon>Dikarya</taxon>
        <taxon>Basidiomycota</taxon>
        <taxon>Agaricomycotina</taxon>
        <taxon>Agaricomycetes</taxon>
        <taxon>Phallomycetidae</taxon>
        <taxon>Geastrales</taxon>
        <taxon>Sphaerobolaceae</taxon>
        <taxon>Sphaerobolus</taxon>
    </lineage>
</organism>
<evidence type="ECO:0000256" key="1">
    <source>
        <dbReference type="SAM" id="MobiDB-lite"/>
    </source>
</evidence>
<evidence type="ECO:0000313" key="2">
    <source>
        <dbReference type="EMBL" id="KIJ41620.1"/>
    </source>
</evidence>
<reference evidence="2 3" key="1">
    <citation type="submission" date="2014-06" db="EMBL/GenBank/DDBJ databases">
        <title>Evolutionary Origins and Diversification of the Mycorrhizal Mutualists.</title>
        <authorList>
            <consortium name="DOE Joint Genome Institute"/>
            <consortium name="Mycorrhizal Genomics Consortium"/>
            <person name="Kohler A."/>
            <person name="Kuo A."/>
            <person name="Nagy L.G."/>
            <person name="Floudas D."/>
            <person name="Copeland A."/>
            <person name="Barry K.W."/>
            <person name="Cichocki N."/>
            <person name="Veneault-Fourrey C."/>
            <person name="LaButti K."/>
            <person name="Lindquist E.A."/>
            <person name="Lipzen A."/>
            <person name="Lundell T."/>
            <person name="Morin E."/>
            <person name="Murat C."/>
            <person name="Riley R."/>
            <person name="Ohm R."/>
            <person name="Sun H."/>
            <person name="Tunlid A."/>
            <person name="Henrissat B."/>
            <person name="Grigoriev I.V."/>
            <person name="Hibbett D.S."/>
            <person name="Martin F."/>
        </authorList>
    </citation>
    <scope>NUCLEOTIDE SEQUENCE [LARGE SCALE GENOMIC DNA]</scope>
    <source>
        <strain evidence="2 3">SS14</strain>
    </source>
</reference>
<dbReference type="HOGENOM" id="CLU_042188_0_0_1"/>
<accession>A0A0C9VT01</accession>
<keyword evidence="3" id="KW-1185">Reference proteome</keyword>